<gene>
    <name evidence="1" type="ORF">DH2020_046470</name>
</gene>
<reference evidence="1 2" key="1">
    <citation type="journal article" date="2021" name="Comput. Struct. Biotechnol. J.">
        <title>De novo genome assembly of the potent medicinal plant Rehmannia glutinosa using nanopore technology.</title>
        <authorList>
            <person name="Ma L."/>
            <person name="Dong C."/>
            <person name="Song C."/>
            <person name="Wang X."/>
            <person name="Zheng X."/>
            <person name="Niu Y."/>
            <person name="Chen S."/>
            <person name="Feng W."/>
        </authorList>
    </citation>
    <scope>NUCLEOTIDE SEQUENCE [LARGE SCALE GENOMIC DNA]</scope>
    <source>
        <strain evidence="1">DH-2019</strain>
    </source>
</reference>
<dbReference type="InterPro" id="IPR008949">
    <property type="entry name" value="Isoprenoid_synthase_dom_sf"/>
</dbReference>
<dbReference type="SUPFAM" id="SSF48576">
    <property type="entry name" value="Terpenoid synthases"/>
    <property type="match status" value="1"/>
</dbReference>
<keyword evidence="2" id="KW-1185">Reference proteome</keyword>
<dbReference type="Proteomes" id="UP001318860">
    <property type="component" value="Unassembled WGS sequence"/>
</dbReference>
<name>A0ABR0UBU2_REHGL</name>
<dbReference type="Gene3D" id="1.10.600.10">
    <property type="entry name" value="Farnesyl Diphosphate Synthase"/>
    <property type="match status" value="1"/>
</dbReference>
<evidence type="ECO:0008006" key="3">
    <source>
        <dbReference type="Google" id="ProtNLM"/>
    </source>
</evidence>
<organism evidence="1 2">
    <name type="scientific">Rehmannia glutinosa</name>
    <name type="common">Chinese foxglove</name>
    <dbReference type="NCBI Taxonomy" id="99300"/>
    <lineage>
        <taxon>Eukaryota</taxon>
        <taxon>Viridiplantae</taxon>
        <taxon>Streptophyta</taxon>
        <taxon>Embryophyta</taxon>
        <taxon>Tracheophyta</taxon>
        <taxon>Spermatophyta</taxon>
        <taxon>Magnoliopsida</taxon>
        <taxon>eudicotyledons</taxon>
        <taxon>Gunneridae</taxon>
        <taxon>Pentapetalae</taxon>
        <taxon>asterids</taxon>
        <taxon>lamiids</taxon>
        <taxon>Lamiales</taxon>
        <taxon>Orobanchaceae</taxon>
        <taxon>Rehmannieae</taxon>
        <taxon>Rehmannia</taxon>
    </lineage>
</organism>
<evidence type="ECO:0000313" key="1">
    <source>
        <dbReference type="EMBL" id="KAK6119787.1"/>
    </source>
</evidence>
<evidence type="ECO:0000313" key="2">
    <source>
        <dbReference type="Proteomes" id="UP001318860"/>
    </source>
</evidence>
<proteinExistence type="predicted"/>
<sequence>MPYPPLIPPDDFIPPLSIIPPTGAKRTNADRGGFVHETARGSMQETADKFIELAEEAWKDLNTEWILAKNAVPKDMVELVLGYARSSEIFYRSCEDGFSKPDVMAHHIAALFVDPIII</sequence>
<accession>A0ABR0UBU2</accession>
<protein>
    <recommendedName>
        <fullName evidence="3">Terpene synthase metal-binding domain-containing protein</fullName>
    </recommendedName>
</protein>
<comment type="caution">
    <text evidence="1">The sequence shown here is derived from an EMBL/GenBank/DDBJ whole genome shotgun (WGS) entry which is preliminary data.</text>
</comment>
<dbReference type="EMBL" id="JABTTQ020003132">
    <property type="protein sequence ID" value="KAK6119787.1"/>
    <property type="molecule type" value="Genomic_DNA"/>
</dbReference>